<dbReference type="InterPro" id="IPR023298">
    <property type="entry name" value="ATPase_P-typ_TM_dom_sf"/>
</dbReference>
<feature type="domain" description="Cation-transporting P-type ATPase N-terminal" evidence="2">
    <location>
        <begin position="43"/>
        <end position="115"/>
    </location>
</feature>
<feature type="region of interest" description="Disordered" evidence="1">
    <location>
        <begin position="1"/>
        <end position="35"/>
    </location>
</feature>
<gene>
    <name evidence="3" type="ORF">OEZ85_003208</name>
</gene>
<dbReference type="InterPro" id="IPR004014">
    <property type="entry name" value="ATPase_P-typ_cation-transptr_N"/>
</dbReference>
<dbReference type="Proteomes" id="UP001244341">
    <property type="component" value="Chromosome 5b"/>
</dbReference>
<reference evidence="3 4" key="1">
    <citation type="submission" date="2023-05" db="EMBL/GenBank/DDBJ databases">
        <title>A 100% complete, gapless, phased diploid assembly of the Scenedesmus obliquus UTEX 3031 genome.</title>
        <authorList>
            <person name="Biondi T.C."/>
            <person name="Hanschen E.R."/>
            <person name="Kwon T."/>
            <person name="Eng W."/>
            <person name="Kruse C.P.S."/>
            <person name="Koehler S.I."/>
            <person name="Kunde Y."/>
            <person name="Gleasner C.D."/>
            <person name="You Mak K.T."/>
            <person name="Polle J."/>
            <person name="Hovde B.T."/>
            <person name="Starkenburg S.R."/>
        </authorList>
    </citation>
    <scope>NUCLEOTIDE SEQUENCE [LARGE SCALE GENOMIC DNA]</scope>
    <source>
        <strain evidence="3 4">DOE0152z</strain>
    </source>
</reference>
<evidence type="ECO:0000259" key="2">
    <source>
        <dbReference type="SMART" id="SM00831"/>
    </source>
</evidence>
<sequence length="217" mass="22772">MSSRVELAPSGGQGEEDAAAVIESGSHAQAQPGAGKAGEAEVDFAKISAKEAFQLLNATPAGLSEAQAAERLAEFGPNRLPESSTNPILRFLGYLWNPLSWAMEVAAVLAIILLDYADFALIVALLLLNATISFVEESNADKAIKALAGALAPKCRALRGGQVRAMDAADIVPGDVLLVRLGDIVPADIKILGQEEEEEAAPMHVTYSGGQRRQRLG</sequence>
<dbReference type="InterPro" id="IPR059000">
    <property type="entry name" value="ATPase_P-type_domA"/>
</dbReference>
<dbReference type="EMBL" id="CP126212">
    <property type="protein sequence ID" value="WIA14718.1"/>
    <property type="molecule type" value="Genomic_DNA"/>
</dbReference>
<dbReference type="Pfam" id="PF00122">
    <property type="entry name" value="E1-E2_ATPase"/>
    <property type="match status" value="1"/>
</dbReference>
<accession>A0ABY8U4Y7</accession>
<proteinExistence type="predicted"/>
<dbReference type="SUPFAM" id="SSF81665">
    <property type="entry name" value="Calcium ATPase, transmembrane domain M"/>
    <property type="match status" value="1"/>
</dbReference>
<name>A0ABY8U4Y7_TETOB</name>
<evidence type="ECO:0000256" key="1">
    <source>
        <dbReference type="SAM" id="MobiDB-lite"/>
    </source>
</evidence>
<dbReference type="Gene3D" id="1.20.1110.10">
    <property type="entry name" value="Calcium-transporting ATPase, transmembrane domain"/>
    <property type="match status" value="1"/>
</dbReference>
<protein>
    <recommendedName>
        <fullName evidence="2">Cation-transporting P-type ATPase N-terminal domain-containing protein</fullName>
    </recommendedName>
</protein>
<dbReference type="SMART" id="SM00831">
    <property type="entry name" value="Cation_ATPase_N"/>
    <property type="match status" value="1"/>
</dbReference>
<keyword evidence="4" id="KW-1185">Reference proteome</keyword>
<dbReference type="InterPro" id="IPR008250">
    <property type="entry name" value="ATPase_P-typ_transduc_dom_A_sf"/>
</dbReference>
<dbReference type="PANTHER" id="PTHR42861">
    <property type="entry name" value="CALCIUM-TRANSPORTING ATPASE"/>
    <property type="match status" value="1"/>
</dbReference>
<evidence type="ECO:0000313" key="3">
    <source>
        <dbReference type="EMBL" id="WIA14718.1"/>
    </source>
</evidence>
<dbReference type="Pfam" id="PF00690">
    <property type="entry name" value="Cation_ATPase_N"/>
    <property type="match status" value="1"/>
</dbReference>
<dbReference type="SUPFAM" id="SSF81653">
    <property type="entry name" value="Calcium ATPase, transduction domain A"/>
    <property type="match status" value="1"/>
</dbReference>
<dbReference type="Gene3D" id="2.70.150.10">
    <property type="entry name" value="Calcium-transporting ATPase, cytoplasmic transduction domain A"/>
    <property type="match status" value="1"/>
</dbReference>
<organism evidence="3 4">
    <name type="scientific">Tetradesmus obliquus</name>
    <name type="common">Green alga</name>
    <name type="synonym">Acutodesmus obliquus</name>
    <dbReference type="NCBI Taxonomy" id="3088"/>
    <lineage>
        <taxon>Eukaryota</taxon>
        <taxon>Viridiplantae</taxon>
        <taxon>Chlorophyta</taxon>
        <taxon>core chlorophytes</taxon>
        <taxon>Chlorophyceae</taxon>
        <taxon>CS clade</taxon>
        <taxon>Sphaeropleales</taxon>
        <taxon>Scenedesmaceae</taxon>
        <taxon>Tetradesmus</taxon>
    </lineage>
</organism>
<evidence type="ECO:0000313" key="4">
    <source>
        <dbReference type="Proteomes" id="UP001244341"/>
    </source>
</evidence>